<dbReference type="InterPro" id="IPR016181">
    <property type="entry name" value="Acyl_CoA_acyltransferase"/>
</dbReference>
<dbReference type="SUPFAM" id="SSF55729">
    <property type="entry name" value="Acyl-CoA N-acyltransferases (Nat)"/>
    <property type="match status" value="1"/>
</dbReference>
<dbReference type="InterPro" id="IPR000182">
    <property type="entry name" value="GNAT_dom"/>
</dbReference>
<dbReference type="GO" id="GO:0016747">
    <property type="term" value="F:acyltransferase activity, transferring groups other than amino-acyl groups"/>
    <property type="evidence" value="ECO:0007669"/>
    <property type="project" value="InterPro"/>
</dbReference>
<evidence type="ECO:0000259" key="1">
    <source>
        <dbReference type="PROSITE" id="PS51186"/>
    </source>
</evidence>
<dbReference type="PROSITE" id="PS51186">
    <property type="entry name" value="GNAT"/>
    <property type="match status" value="1"/>
</dbReference>
<proteinExistence type="predicted"/>
<evidence type="ECO:0000313" key="3">
    <source>
        <dbReference type="Proteomes" id="UP001209317"/>
    </source>
</evidence>
<name>A0AAE3LNY7_9BACT</name>
<dbReference type="CDD" id="cd04301">
    <property type="entry name" value="NAT_SF"/>
    <property type="match status" value="1"/>
</dbReference>
<feature type="domain" description="N-acetyltransferase" evidence="1">
    <location>
        <begin position="5"/>
        <end position="164"/>
    </location>
</feature>
<comment type="caution">
    <text evidence="2">The sequence shown here is derived from an EMBL/GenBank/DDBJ whole genome shotgun (WGS) entry which is preliminary data.</text>
</comment>
<dbReference type="RefSeq" id="WP_263038943.1">
    <property type="nucleotide sequence ID" value="NZ_JAOTPL010000030.1"/>
</dbReference>
<dbReference type="PANTHER" id="PTHR43792">
    <property type="entry name" value="GNAT FAMILY, PUTATIVE (AFU_ORTHOLOGUE AFUA_3G00765)-RELATED-RELATED"/>
    <property type="match status" value="1"/>
</dbReference>
<reference evidence="2" key="1">
    <citation type="submission" date="2022-10" db="EMBL/GenBank/DDBJ databases">
        <authorList>
            <person name="Kim H.S."/>
            <person name="Kim J.-S."/>
            <person name="Suh M.K."/>
            <person name="Eom M.K."/>
            <person name="Lee J.-S."/>
        </authorList>
    </citation>
    <scope>NUCLEOTIDE SEQUENCE</scope>
    <source>
        <strain evidence="2">LIP-5</strain>
    </source>
</reference>
<dbReference type="AlphaFoldDB" id="A0AAE3LNY7"/>
<evidence type="ECO:0000313" key="2">
    <source>
        <dbReference type="EMBL" id="MCU7695456.1"/>
    </source>
</evidence>
<dbReference type="PANTHER" id="PTHR43792:SF1">
    <property type="entry name" value="N-ACETYLTRANSFERASE DOMAIN-CONTAINING PROTEIN"/>
    <property type="match status" value="1"/>
</dbReference>
<dbReference type="Pfam" id="PF13302">
    <property type="entry name" value="Acetyltransf_3"/>
    <property type="match status" value="1"/>
</dbReference>
<sequence>MDSNIKFEKFTANDFSLYFELVNDEKVMAMITERAIEKNEAEVEFEKIIKNNNVDKNCGNFKIIDTKTNRFLGLAKLQIQNEYDKEAELGYMILPPHWGKGIASKTATQLIAVAKKHTQLQKLFAIIDPKNIPSRKILVNNGFISKEFRDFDGLPGEILELTII</sequence>
<accession>A0AAE3LNY7</accession>
<dbReference type="InterPro" id="IPR051531">
    <property type="entry name" value="N-acetyltransferase"/>
</dbReference>
<protein>
    <submittedName>
        <fullName evidence="2">GNAT family N-acetyltransferase</fullName>
    </submittedName>
</protein>
<gene>
    <name evidence="2" type="ORF">OD355_13100</name>
</gene>
<dbReference type="Proteomes" id="UP001209317">
    <property type="component" value="Unassembled WGS sequence"/>
</dbReference>
<keyword evidence="3" id="KW-1185">Reference proteome</keyword>
<organism evidence="2 3">
    <name type="scientific">Haoranjiania flava</name>
    <dbReference type="NCBI Taxonomy" id="1856322"/>
    <lineage>
        <taxon>Bacteria</taxon>
        <taxon>Pseudomonadati</taxon>
        <taxon>Bacteroidota</taxon>
        <taxon>Chitinophagia</taxon>
        <taxon>Chitinophagales</taxon>
        <taxon>Chitinophagaceae</taxon>
        <taxon>Haoranjiania</taxon>
    </lineage>
</organism>
<dbReference type="EMBL" id="JAOTPL010000030">
    <property type="protein sequence ID" value="MCU7695456.1"/>
    <property type="molecule type" value="Genomic_DNA"/>
</dbReference>
<dbReference type="Gene3D" id="3.40.630.30">
    <property type="match status" value="1"/>
</dbReference>